<gene>
    <name evidence="4" type="ORF">ACFQPS_03715</name>
</gene>
<feature type="region of interest" description="Disordered" evidence="2">
    <location>
        <begin position="453"/>
        <end position="490"/>
    </location>
</feature>
<feature type="region of interest" description="Disordered" evidence="2">
    <location>
        <begin position="181"/>
        <end position="211"/>
    </location>
</feature>
<dbReference type="SMART" id="SM00028">
    <property type="entry name" value="TPR"/>
    <property type="match status" value="1"/>
</dbReference>
<feature type="repeat" description="TPR" evidence="1">
    <location>
        <begin position="406"/>
        <end position="439"/>
    </location>
</feature>
<keyword evidence="1" id="KW-0802">TPR repeat</keyword>
<dbReference type="Gene3D" id="1.25.40.10">
    <property type="entry name" value="Tetratricopeptide repeat domain"/>
    <property type="match status" value="1"/>
</dbReference>
<accession>A0ABW2KSQ7</accession>
<feature type="domain" description="ORC1/DEAH AAA+ ATPase" evidence="3">
    <location>
        <begin position="51"/>
        <end position="162"/>
    </location>
</feature>
<dbReference type="InterPro" id="IPR019734">
    <property type="entry name" value="TPR_rpt"/>
</dbReference>
<feature type="region of interest" description="Disordered" evidence="2">
    <location>
        <begin position="248"/>
        <end position="352"/>
    </location>
</feature>
<comment type="caution">
    <text evidence="4">The sequence shown here is derived from an EMBL/GenBank/DDBJ whole genome shotgun (WGS) entry which is preliminary data.</text>
</comment>
<evidence type="ECO:0000256" key="2">
    <source>
        <dbReference type="SAM" id="MobiDB-lite"/>
    </source>
</evidence>
<dbReference type="Pfam" id="PF13401">
    <property type="entry name" value="AAA_22"/>
    <property type="match status" value="1"/>
</dbReference>
<evidence type="ECO:0000313" key="4">
    <source>
        <dbReference type="EMBL" id="MFC7332256.1"/>
    </source>
</evidence>
<evidence type="ECO:0000256" key="1">
    <source>
        <dbReference type="PROSITE-ProRule" id="PRU00339"/>
    </source>
</evidence>
<dbReference type="Proteomes" id="UP001596456">
    <property type="component" value="Unassembled WGS sequence"/>
</dbReference>
<dbReference type="EMBL" id="JBHTCM010000004">
    <property type="protein sequence ID" value="MFC7332256.1"/>
    <property type="molecule type" value="Genomic_DNA"/>
</dbReference>
<feature type="compositionally biased region" description="Low complexity" evidence="2">
    <location>
        <begin position="334"/>
        <end position="346"/>
    </location>
</feature>
<feature type="compositionally biased region" description="Low complexity" evidence="2">
    <location>
        <begin position="456"/>
        <end position="476"/>
    </location>
</feature>
<dbReference type="RefSeq" id="WP_377356538.1">
    <property type="nucleotide sequence ID" value="NZ_JBHTCM010000004.1"/>
</dbReference>
<evidence type="ECO:0000259" key="3">
    <source>
        <dbReference type="Pfam" id="PF13401"/>
    </source>
</evidence>
<dbReference type="PROSITE" id="PS50005">
    <property type="entry name" value="TPR"/>
    <property type="match status" value="1"/>
</dbReference>
<evidence type="ECO:0000313" key="5">
    <source>
        <dbReference type="Proteomes" id="UP001596456"/>
    </source>
</evidence>
<proteinExistence type="predicted"/>
<keyword evidence="5" id="KW-1185">Reference proteome</keyword>
<dbReference type="SUPFAM" id="SSF48452">
    <property type="entry name" value="TPR-like"/>
    <property type="match status" value="1"/>
</dbReference>
<protein>
    <submittedName>
        <fullName evidence="4">AAA family ATPase</fullName>
    </submittedName>
</protein>
<sequence>MRSGSLAAAEPDETGPELDADAIFNGLLLALIGRRRLLILVGDTPGERIALLARLARHVETDGSLVLTVSAGPGVTVEDLIEVAGRALLEGRATDESQFDALVELLEDRLDRAGTGVLMVEEAERLPPDTLRDLVELSGSLSAEGNFLQILLSGGPELEGRLHQADLMPVLRAVGSLYRMPPTRPAGRSEDGPGVPPAALRPSRRPVVEPASRSAGSAGWFLLALLAATGAAGAWWLGGADGSLWTAPARPAPPSIQRAEAPAAPEMPVGAPRSDGADDDARPAGTAPVPATDTPEPAAEPPAAESRPVTDAETAAPLEPRPPEAAAIDLPVGTATAPPAPSAETADAADRPDTSLVGPLLERAQEQIAARQLTTPRNDNALDTLRAIMEVAPGHPAVAEMRQRIIATYRQWARLSEQRGDWDLARIYYQRALRVDPANRTLTQLLDSLGARRAGGRPVAAAAEAPAASTRPAPAESRPDPDEPPPPRLR</sequence>
<name>A0ABW2KSQ7_9PROT</name>
<feature type="compositionally biased region" description="Low complexity" evidence="2">
    <location>
        <begin position="286"/>
        <end position="305"/>
    </location>
</feature>
<reference evidence="5" key="1">
    <citation type="journal article" date="2019" name="Int. J. Syst. Evol. Microbiol.">
        <title>The Global Catalogue of Microorganisms (GCM) 10K type strain sequencing project: providing services to taxonomists for standard genome sequencing and annotation.</title>
        <authorList>
            <consortium name="The Broad Institute Genomics Platform"/>
            <consortium name="The Broad Institute Genome Sequencing Center for Infectious Disease"/>
            <person name="Wu L."/>
            <person name="Ma J."/>
        </authorList>
    </citation>
    <scope>NUCLEOTIDE SEQUENCE [LARGE SCALE GENOMIC DNA]</scope>
    <source>
        <strain evidence="5">CGMCC 1.16275</strain>
    </source>
</reference>
<dbReference type="InterPro" id="IPR011990">
    <property type="entry name" value="TPR-like_helical_dom_sf"/>
</dbReference>
<organism evidence="4 5">
    <name type="scientific">Rhodocista pekingensis</name>
    <dbReference type="NCBI Taxonomy" id="201185"/>
    <lineage>
        <taxon>Bacteria</taxon>
        <taxon>Pseudomonadati</taxon>
        <taxon>Pseudomonadota</taxon>
        <taxon>Alphaproteobacteria</taxon>
        <taxon>Rhodospirillales</taxon>
        <taxon>Azospirillaceae</taxon>
        <taxon>Rhodocista</taxon>
    </lineage>
</organism>
<dbReference type="InterPro" id="IPR049945">
    <property type="entry name" value="AAA_22"/>
</dbReference>